<protein>
    <submittedName>
        <fullName evidence="1">Uncharacterized protein</fullName>
    </submittedName>
</protein>
<name>A0A1V3XMB4_MYCKA</name>
<dbReference type="STRING" id="1768.B1T50_09085"/>
<evidence type="ECO:0000313" key="1">
    <source>
        <dbReference type="EMBL" id="OOK80272.1"/>
    </source>
</evidence>
<sequence length="76" mass="8676">MMGVFALLFANRIDAPPHAANPRDRTGSIGRSLPATISGQQVAGFLRSRRPWWHTRLVLNRQRRFFYGYRPAVPVV</sequence>
<proteinExistence type="predicted"/>
<gene>
    <name evidence="1" type="ORF">BZL29_2868</name>
</gene>
<dbReference type="EMBL" id="MVBN01000002">
    <property type="protein sequence ID" value="OOK80272.1"/>
    <property type="molecule type" value="Genomic_DNA"/>
</dbReference>
<organism evidence="1 2">
    <name type="scientific">Mycobacterium kansasii</name>
    <dbReference type="NCBI Taxonomy" id="1768"/>
    <lineage>
        <taxon>Bacteria</taxon>
        <taxon>Bacillati</taxon>
        <taxon>Actinomycetota</taxon>
        <taxon>Actinomycetes</taxon>
        <taxon>Mycobacteriales</taxon>
        <taxon>Mycobacteriaceae</taxon>
        <taxon>Mycobacterium</taxon>
    </lineage>
</organism>
<accession>A0A1V3XMB4</accession>
<dbReference type="Proteomes" id="UP000188532">
    <property type="component" value="Unassembled WGS sequence"/>
</dbReference>
<reference evidence="1 2" key="1">
    <citation type="submission" date="2017-02" db="EMBL/GenBank/DDBJ databases">
        <title>Complete genome sequences of Mycobacterium kansasii strains isolated from rhesus macaques.</title>
        <authorList>
            <person name="Panda A."/>
            <person name="Nagaraj S."/>
            <person name="Zhao X."/>
            <person name="Tettelin H."/>
            <person name="Detolla L.J."/>
        </authorList>
    </citation>
    <scope>NUCLEOTIDE SEQUENCE [LARGE SCALE GENOMIC DNA]</scope>
    <source>
        <strain evidence="1 2">11-3469</strain>
    </source>
</reference>
<comment type="caution">
    <text evidence="1">The sequence shown here is derived from an EMBL/GenBank/DDBJ whole genome shotgun (WGS) entry which is preliminary data.</text>
</comment>
<dbReference type="AlphaFoldDB" id="A0A1V3XMB4"/>
<evidence type="ECO:0000313" key="2">
    <source>
        <dbReference type="Proteomes" id="UP000188532"/>
    </source>
</evidence>